<organism evidence="4 5">
    <name type="scientific">Anaeramoeba flamelloides</name>
    <dbReference type="NCBI Taxonomy" id="1746091"/>
    <lineage>
        <taxon>Eukaryota</taxon>
        <taxon>Metamonada</taxon>
        <taxon>Anaeramoebidae</taxon>
        <taxon>Anaeramoeba</taxon>
    </lineage>
</organism>
<keyword evidence="5" id="KW-1185">Reference proteome</keyword>
<feature type="region of interest" description="Disordered" evidence="1">
    <location>
        <begin position="546"/>
        <end position="565"/>
    </location>
</feature>
<feature type="compositionally biased region" description="Basic and acidic residues" evidence="1">
    <location>
        <begin position="492"/>
        <end position="501"/>
    </location>
</feature>
<dbReference type="InterPro" id="IPR011993">
    <property type="entry name" value="PH-like_dom_sf"/>
</dbReference>
<evidence type="ECO:0000256" key="1">
    <source>
        <dbReference type="SAM" id="MobiDB-lite"/>
    </source>
</evidence>
<reference evidence="4" key="1">
    <citation type="submission" date="2022-08" db="EMBL/GenBank/DDBJ databases">
        <title>Novel sulfate-reducing endosymbionts in the free-living metamonad Anaeramoeba.</title>
        <authorList>
            <person name="Jerlstrom-Hultqvist J."/>
            <person name="Cepicka I."/>
            <person name="Gallot-Lavallee L."/>
            <person name="Salas-Leiva D."/>
            <person name="Curtis B.A."/>
            <person name="Zahonova K."/>
            <person name="Pipaliya S."/>
            <person name="Dacks J."/>
            <person name="Roger A.J."/>
        </authorList>
    </citation>
    <scope>NUCLEOTIDE SEQUENCE</scope>
    <source>
        <strain evidence="4">Schooner1</strain>
    </source>
</reference>
<protein>
    <submittedName>
        <fullName evidence="4">C-myc promoter binding protein</fullName>
    </submittedName>
</protein>
<name>A0ABQ8ZG17_9EUKA</name>
<evidence type="ECO:0000259" key="3">
    <source>
        <dbReference type="PROSITE" id="PS50211"/>
    </source>
</evidence>
<dbReference type="InterPro" id="IPR043153">
    <property type="entry name" value="DENN_C"/>
</dbReference>
<accession>A0ABQ8ZG17</accession>
<dbReference type="Gene3D" id="3.30.450.200">
    <property type="match status" value="1"/>
</dbReference>
<dbReference type="Pfam" id="PF02141">
    <property type="entry name" value="DENN"/>
    <property type="match status" value="1"/>
</dbReference>
<dbReference type="Pfam" id="PF00169">
    <property type="entry name" value="PH"/>
    <property type="match status" value="1"/>
</dbReference>
<proteinExistence type="predicted"/>
<dbReference type="EMBL" id="JAOAOG010000003">
    <property type="protein sequence ID" value="KAJ6255644.1"/>
    <property type="molecule type" value="Genomic_DNA"/>
</dbReference>
<feature type="domain" description="PH" evidence="2">
    <location>
        <begin position="679"/>
        <end position="785"/>
    </location>
</feature>
<evidence type="ECO:0000259" key="2">
    <source>
        <dbReference type="PROSITE" id="PS50003"/>
    </source>
</evidence>
<dbReference type="Gene3D" id="2.30.29.30">
    <property type="entry name" value="Pleckstrin-homology domain (PH domain)/Phosphotyrosine-binding domain (PTB)"/>
    <property type="match status" value="1"/>
</dbReference>
<dbReference type="Gene3D" id="3.40.50.11500">
    <property type="match status" value="1"/>
</dbReference>
<feature type="region of interest" description="Disordered" evidence="1">
    <location>
        <begin position="489"/>
        <end position="532"/>
    </location>
</feature>
<dbReference type="InterPro" id="IPR001194">
    <property type="entry name" value="cDENN_dom"/>
</dbReference>
<dbReference type="SMART" id="SM00233">
    <property type="entry name" value="PH"/>
    <property type="match status" value="1"/>
</dbReference>
<gene>
    <name evidence="4" type="ORF">M0813_11204</name>
</gene>
<dbReference type="InterPro" id="IPR037516">
    <property type="entry name" value="Tripartite_DENN"/>
</dbReference>
<dbReference type="PROSITE" id="PS50003">
    <property type="entry name" value="PH_DOMAIN"/>
    <property type="match status" value="1"/>
</dbReference>
<feature type="compositionally biased region" description="Basic and acidic residues" evidence="1">
    <location>
        <begin position="555"/>
        <end position="565"/>
    </location>
</feature>
<feature type="compositionally biased region" description="Low complexity" evidence="1">
    <location>
        <begin position="448"/>
        <end position="457"/>
    </location>
</feature>
<feature type="compositionally biased region" description="Low complexity" evidence="1">
    <location>
        <begin position="502"/>
        <end position="512"/>
    </location>
</feature>
<feature type="domain" description="UDENN" evidence="3">
    <location>
        <begin position="30"/>
        <end position="653"/>
    </location>
</feature>
<dbReference type="InterPro" id="IPR001849">
    <property type="entry name" value="PH_domain"/>
</dbReference>
<dbReference type="SUPFAM" id="SSF50729">
    <property type="entry name" value="PH domain-like"/>
    <property type="match status" value="1"/>
</dbReference>
<feature type="region of interest" description="Disordered" evidence="1">
    <location>
        <begin position="445"/>
        <end position="464"/>
    </location>
</feature>
<evidence type="ECO:0000313" key="5">
    <source>
        <dbReference type="Proteomes" id="UP001150062"/>
    </source>
</evidence>
<dbReference type="InterPro" id="IPR051696">
    <property type="entry name" value="DENN_Domain_GEFs"/>
</dbReference>
<dbReference type="PROSITE" id="PS50211">
    <property type="entry name" value="DENN"/>
    <property type="match status" value="1"/>
</dbReference>
<dbReference type="PANTHER" id="PTHR12296">
    <property type="entry name" value="DENN DOMAIN-CONTAINING PROTEIN 4"/>
    <property type="match status" value="1"/>
</dbReference>
<evidence type="ECO:0000313" key="4">
    <source>
        <dbReference type="EMBL" id="KAJ6255644.1"/>
    </source>
</evidence>
<dbReference type="InterPro" id="IPR005112">
    <property type="entry name" value="dDENN_dom"/>
</dbReference>
<dbReference type="InterPro" id="IPR005113">
    <property type="entry name" value="uDENN_dom"/>
</dbReference>
<sequence>MTAALPKGSSVYEFLLILGKNTLLKIQPPSESEDPYTEPLTSHTLEAQILDVYPEEKRKSLPPKIEEFALPYGGIGIRDKIPTKTPAPYEFVLTDMEGAHFYGLSVSIYYSLDFEAYAQICSSYGDLSESSFSRKRNSSRLIPRDLFVESVVVLVTQWPFHQSFSNLLKAFVNYKQIVKPFDRSHLLELDIFLSQIKSFEKNHLGINLSVKNSKTGNGNDKECGNEKEIGYEKKQALIHFPVIQQNHENLPLIDIDFTVLFSSLDPQNVIKCFTSILCEKKLIFVSSNYRSIFPLIEALKTLIYPFAWAFAYIPLLPFAYAEFLQAPTPYLIGCHRSTLLKIEIPQDVVIIDIDDNEIYSEEKLIAFPKKLRNRLLRNIKKYYNTYKPNNNTSVKEKKKKFSIVKAIETIEKESEYIAISFSSSSESSGDENKFLDNLEKTTSQRVDNNLIKNPNSKNNKRQSRILKFKNLVKLQSKIKDYGITSISEQETENTHTDKDKNSSSSSSSSSKSSKNDENYKNNNNNENSQLFHQKENKIKIGNSITHKMGNENENQNEKEMEKTKETVKGNLLEKKNTYELRRKFVTVFFSLFKKYRRYIIYPTKENPDPETIFQIEEFLKNVSEEFHHFLRAFLNSQMFISFIESKLLNCTNEKEFDYFDQNVLEKIQRRSLKYNIISSTKKTSFLFKRGQRFKKWKTRWFVLNQKILKYYYKNENKNNKKAKLKYKGEINLKSGETIIRIPRTQSFHLTNFPFEITTPKKTYLICAKDNLLRMSWISALRAKCLSKKEVEFYKRLSPILPYKIKTSIINNQRENAKKRRSPFNTLFGWDAMNNQKEEIEN</sequence>
<comment type="caution">
    <text evidence="4">The sequence shown here is derived from an EMBL/GenBank/DDBJ whole genome shotgun (WGS) entry which is preliminary data.</text>
</comment>
<dbReference type="SMART" id="SM00799">
    <property type="entry name" value="DENN"/>
    <property type="match status" value="1"/>
</dbReference>
<dbReference type="PANTHER" id="PTHR12296:SF21">
    <property type="entry name" value="DENN DOMAIN-CONTAINING PROTEIN 3"/>
    <property type="match status" value="1"/>
</dbReference>
<dbReference type="Proteomes" id="UP001150062">
    <property type="component" value="Unassembled WGS sequence"/>
</dbReference>
<dbReference type="Pfam" id="PF03456">
    <property type="entry name" value="uDENN"/>
    <property type="match status" value="1"/>
</dbReference>
<dbReference type="SMART" id="SM00800">
    <property type="entry name" value="uDENN"/>
    <property type="match status" value="1"/>
</dbReference>
<dbReference type="SMART" id="SM00801">
    <property type="entry name" value="dDENN"/>
    <property type="match status" value="1"/>
</dbReference>
<dbReference type="Pfam" id="PF03455">
    <property type="entry name" value="dDENN"/>
    <property type="match status" value="1"/>
</dbReference>